<feature type="domain" description="Lactate/malate dehydrogenase C-terminal" evidence="7">
    <location>
        <begin position="354"/>
        <end position="487"/>
    </location>
</feature>
<evidence type="ECO:0000313" key="8">
    <source>
        <dbReference type="EMBL" id="CAD7258416.1"/>
    </source>
</evidence>
<keyword evidence="4" id="KW-0560">Oxidoreductase</keyword>
<sequence>MYPHLHGGKAENLNTLDPDSELQLQVTGSLVYYESSSSIKYSNHVPKSAGGRHLKSSKGRKRRIKVTIIGAGGRFGQTAALLLKQSPRVDVLAMYDNSDINCGTALDLAHVDTKCRVMAYCGEEQFDDAMNGADIILLCAGAEEKAGESQDDFFHNNAEMGLRVVKSYAKNSPNAMLVVATQPTDILMPMMSELLSQVSDTLVQGSPPSSNTAHDRNDDVLRQVDKFNPCKVFGLTAHHVIKANTHVGEVACMDPSEIIVPVVGGNSAETIVPLLSQAKPCSCLELNEVGTPGEWKTVKEKPPPVHPTEIRTSISPPSAVKQLNTTIALADYATEAALQSALPQLYHIRFVAFQEERRNITYRIKHAEEWVRGLRKHKGSDFLSCALALVRFTISLIKGIHGEEAVIECAFVKTEKIPGLSFFALPLLFGPEGVSTPTPQSAKSGQDSNRHYLEVQQVFDMPRMSEYEQSLFQEACFELRKSILKGEGIVSITPDTPLPPSFCRMVDEPPKAKC</sequence>
<proteinExistence type="predicted"/>
<evidence type="ECO:0000259" key="7">
    <source>
        <dbReference type="Pfam" id="PF02866"/>
    </source>
</evidence>
<evidence type="ECO:0000256" key="4">
    <source>
        <dbReference type="ARBA" id="ARBA00023002"/>
    </source>
</evidence>
<dbReference type="PANTHER" id="PTHR11540:SF16">
    <property type="entry name" value="MALATE DEHYDROGENASE, MITOCHONDRIAL"/>
    <property type="match status" value="1"/>
</dbReference>
<dbReference type="GO" id="GO:0006099">
    <property type="term" value="P:tricarboxylic acid cycle"/>
    <property type="evidence" value="ECO:0007669"/>
    <property type="project" value="UniProtKB-KW"/>
</dbReference>
<dbReference type="Gene3D" id="3.90.110.10">
    <property type="entry name" value="Lactate dehydrogenase/glycoside hydrolase, family 4, C-terminal"/>
    <property type="match status" value="1"/>
</dbReference>
<dbReference type="AlphaFoldDB" id="A0A7R9APZ5"/>
<dbReference type="InterPro" id="IPR036291">
    <property type="entry name" value="NAD(P)-bd_dom_sf"/>
</dbReference>
<gene>
    <name evidence="8" type="ORF">TSIB3V08_LOCUS2653</name>
</gene>
<name>A0A7R9APZ5_TIMSH</name>
<dbReference type="GO" id="GO:0030060">
    <property type="term" value="F:L-malate dehydrogenase (NAD+) activity"/>
    <property type="evidence" value="ECO:0007669"/>
    <property type="project" value="UniProtKB-EC"/>
</dbReference>
<evidence type="ECO:0000256" key="5">
    <source>
        <dbReference type="ARBA" id="ARBA00023027"/>
    </source>
</evidence>
<dbReference type="InterPro" id="IPR001236">
    <property type="entry name" value="Lactate/malate_DH_N"/>
</dbReference>
<keyword evidence="3" id="KW-0816">Tricarboxylic acid cycle</keyword>
<evidence type="ECO:0000256" key="3">
    <source>
        <dbReference type="ARBA" id="ARBA00022532"/>
    </source>
</evidence>
<evidence type="ECO:0000256" key="2">
    <source>
        <dbReference type="ARBA" id="ARBA00016075"/>
    </source>
</evidence>
<evidence type="ECO:0000259" key="6">
    <source>
        <dbReference type="Pfam" id="PF00056"/>
    </source>
</evidence>
<dbReference type="Pfam" id="PF02866">
    <property type="entry name" value="Ldh_1_C"/>
    <property type="match status" value="1"/>
</dbReference>
<reference evidence="8" key="1">
    <citation type="submission" date="2020-11" db="EMBL/GenBank/DDBJ databases">
        <authorList>
            <person name="Tran Van P."/>
        </authorList>
    </citation>
    <scope>NUCLEOTIDE SEQUENCE</scope>
</reference>
<dbReference type="Pfam" id="PF00056">
    <property type="entry name" value="Ldh_1_N"/>
    <property type="match status" value="1"/>
</dbReference>
<dbReference type="GO" id="GO:0005739">
    <property type="term" value="C:mitochondrion"/>
    <property type="evidence" value="ECO:0007669"/>
    <property type="project" value="TreeGrafter"/>
</dbReference>
<feature type="domain" description="Lactate/malate dehydrogenase N-terminal" evidence="6">
    <location>
        <begin position="64"/>
        <end position="193"/>
    </location>
</feature>
<dbReference type="EMBL" id="OC000815">
    <property type="protein sequence ID" value="CAD7258416.1"/>
    <property type="molecule type" value="Genomic_DNA"/>
</dbReference>
<evidence type="ECO:0000256" key="1">
    <source>
        <dbReference type="ARBA" id="ARBA00012995"/>
    </source>
</evidence>
<dbReference type="InterPro" id="IPR022383">
    <property type="entry name" value="Lactate/malate_DH_C"/>
</dbReference>
<dbReference type="InterPro" id="IPR015955">
    <property type="entry name" value="Lactate_DH/Glyco_Ohase_4_C"/>
</dbReference>
<accession>A0A7R9APZ5</accession>
<dbReference type="SUPFAM" id="SSF51735">
    <property type="entry name" value="NAD(P)-binding Rossmann-fold domains"/>
    <property type="match status" value="1"/>
</dbReference>
<keyword evidence="5" id="KW-0520">NAD</keyword>
<dbReference type="SUPFAM" id="SSF56327">
    <property type="entry name" value="LDH C-terminal domain-like"/>
    <property type="match status" value="1"/>
</dbReference>
<dbReference type="EC" id="1.1.1.37" evidence="1"/>
<organism evidence="8">
    <name type="scientific">Timema shepardi</name>
    <name type="common">Walking stick</name>
    <dbReference type="NCBI Taxonomy" id="629360"/>
    <lineage>
        <taxon>Eukaryota</taxon>
        <taxon>Metazoa</taxon>
        <taxon>Ecdysozoa</taxon>
        <taxon>Arthropoda</taxon>
        <taxon>Hexapoda</taxon>
        <taxon>Insecta</taxon>
        <taxon>Pterygota</taxon>
        <taxon>Neoptera</taxon>
        <taxon>Polyneoptera</taxon>
        <taxon>Phasmatodea</taxon>
        <taxon>Timematodea</taxon>
        <taxon>Timematoidea</taxon>
        <taxon>Timematidae</taxon>
        <taxon>Timema</taxon>
    </lineage>
</organism>
<dbReference type="Gene3D" id="3.40.50.720">
    <property type="entry name" value="NAD(P)-binding Rossmann-like Domain"/>
    <property type="match status" value="1"/>
</dbReference>
<protein>
    <recommendedName>
        <fullName evidence="2">Malate dehydrogenase, mitochondrial</fullName>
        <ecNumber evidence="1">1.1.1.37</ecNumber>
    </recommendedName>
</protein>
<dbReference type="PANTHER" id="PTHR11540">
    <property type="entry name" value="MALATE AND LACTATE DEHYDROGENASE"/>
    <property type="match status" value="1"/>
</dbReference>